<reference evidence="2 3" key="1">
    <citation type="submission" date="2022-12" db="EMBL/GenBank/DDBJ databases">
        <title>Chromosome-scale assembly of the Ensete ventricosum genome.</title>
        <authorList>
            <person name="Dussert Y."/>
            <person name="Stocks J."/>
            <person name="Wendawek A."/>
            <person name="Woldeyes F."/>
            <person name="Nichols R.A."/>
            <person name="Borrell J.S."/>
        </authorList>
    </citation>
    <scope>NUCLEOTIDE SEQUENCE [LARGE SCALE GENOMIC DNA]</scope>
    <source>
        <strain evidence="3">cv. Maze</strain>
        <tissue evidence="2">Seeds</tissue>
    </source>
</reference>
<name>A0AAV8RQN0_ENSVE</name>
<dbReference type="Proteomes" id="UP001222027">
    <property type="component" value="Unassembled WGS sequence"/>
</dbReference>
<keyword evidence="1" id="KW-0812">Transmembrane</keyword>
<gene>
    <name evidence="2" type="ORF">OPV22_006910</name>
</gene>
<evidence type="ECO:0000313" key="3">
    <source>
        <dbReference type="Proteomes" id="UP001222027"/>
    </source>
</evidence>
<sequence length="174" mass="19580">MKPLLQRGRDDNIALLLLGLGVTLAVVPLAEYLVSCFTRRNSTSTLAGYGSKTAVVSTIKSGRGLKGELCRLRQEMDQPSVPELEEEFVHPTHLVRPLWKQERNNEIRLLECYGVEERETTVRELKNWLQICSMAAESLSVKLEFLEVENQRLQSCGITELGNHATASIRQAED</sequence>
<evidence type="ECO:0000256" key="1">
    <source>
        <dbReference type="SAM" id="Phobius"/>
    </source>
</evidence>
<keyword evidence="1" id="KW-0472">Membrane</keyword>
<protein>
    <submittedName>
        <fullName evidence="2">Uncharacterized protein</fullName>
    </submittedName>
</protein>
<accession>A0AAV8RQN0</accession>
<dbReference type="EMBL" id="JAQQAF010000002">
    <property type="protein sequence ID" value="KAJ8506024.1"/>
    <property type="molecule type" value="Genomic_DNA"/>
</dbReference>
<keyword evidence="3" id="KW-1185">Reference proteome</keyword>
<proteinExistence type="predicted"/>
<feature type="transmembrane region" description="Helical" evidence="1">
    <location>
        <begin position="12"/>
        <end position="34"/>
    </location>
</feature>
<dbReference type="AlphaFoldDB" id="A0AAV8RQN0"/>
<comment type="caution">
    <text evidence="2">The sequence shown here is derived from an EMBL/GenBank/DDBJ whole genome shotgun (WGS) entry which is preliminary data.</text>
</comment>
<evidence type="ECO:0000313" key="2">
    <source>
        <dbReference type="EMBL" id="KAJ8506024.1"/>
    </source>
</evidence>
<organism evidence="2 3">
    <name type="scientific">Ensete ventricosum</name>
    <name type="common">Abyssinian banana</name>
    <name type="synonym">Musa ensete</name>
    <dbReference type="NCBI Taxonomy" id="4639"/>
    <lineage>
        <taxon>Eukaryota</taxon>
        <taxon>Viridiplantae</taxon>
        <taxon>Streptophyta</taxon>
        <taxon>Embryophyta</taxon>
        <taxon>Tracheophyta</taxon>
        <taxon>Spermatophyta</taxon>
        <taxon>Magnoliopsida</taxon>
        <taxon>Liliopsida</taxon>
        <taxon>Zingiberales</taxon>
        <taxon>Musaceae</taxon>
        <taxon>Ensete</taxon>
    </lineage>
</organism>
<keyword evidence="1" id="KW-1133">Transmembrane helix</keyword>